<dbReference type="AlphaFoldDB" id="A0A1G4JLJ0"/>
<keyword evidence="5" id="KW-1185">Reference proteome</keyword>
<feature type="region of interest" description="Disordered" evidence="1">
    <location>
        <begin position="287"/>
        <end position="349"/>
    </location>
</feature>
<keyword evidence="2" id="KW-1133">Transmembrane helix</keyword>
<feature type="compositionally biased region" description="Low complexity" evidence="1">
    <location>
        <begin position="287"/>
        <end position="299"/>
    </location>
</feature>
<evidence type="ECO:0000313" key="5">
    <source>
        <dbReference type="Proteomes" id="UP000191144"/>
    </source>
</evidence>
<evidence type="ECO:0000256" key="1">
    <source>
        <dbReference type="SAM" id="MobiDB-lite"/>
    </source>
</evidence>
<protein>
    <submittedName>
        <fullName evidence="4">LAME_0E12244g1_1</fullName>
    </submittedName>
</protein>
<feature type="domain" description="T6SS Phospholipase effector Tle1-like catalytic" evidence="3">
    <location>
        <begin position="44"/>
        <end position="406"/>
    </location>
</feature>
<dbReference type="EMBL" id="LT598481">
    <property type="protein sequence ID" value="SCU91371.1"/>
    <property type="molecule type" value="Genomic_DNA"/>
</dbReference>
<keyword evidence="2" id="KW-0472">Membrane</keyword>
<evidence type="ECO:0000256" key="2">
    <source>
        <dbReference type="SAM" id="Phobius"/>
    </source>
</evidence>
<feature type="region of interest" description="Disordered" evidence="1">
    <location>
        <begin position="505"/>
        <end position="525"/>
    </location>
</feature>
<dbReference type="OrthoDB" id="3162439at2759"/>
<name>A0A1G4JLJ0_9SACH</name>
<proteinExistence type="predicted"/>
<dbReference type="PANTHER" id="PTHR33840:SF2">
    <property type="entry name" value="TLE1 PHOSPHOLIPASE DOMAIN-CONTAINING PROTEIN"/>
    <property type="match status" value="1"/>
</dbReference>
<feature type="compositionally biased region" description="Polar residues" evidence="1">
    <location>
        <begin position="505"/>
        <end position="517"/>
    </location>
</feature>
<evidence type="ECO:0000313" key="4">
    <source>
        <dbReference type="EMBL" id="SCU91371.1"/>
    </source>
</evidence>
<feature type="transmembrane region" description="Helical" evidence="2">
    <location>
        <begin position="112"/>
        <end position="136"/>
    </location>
</feature>
<gene>
    <name evidence="4" type="ORF">LAME_0E12244G</name>
</gene>
<dbReference type="InterPro" id="IPR018712">
    <property type="entry name" value="Tle1-like_cat"/>
</dbReference>
<dbReference type="Proteomes" id="UP000191144">
    <property type="component" value="Chromosome E"/>
</dbReference>
<organism evidence="4 5">
    <name type="scientific">Lachancea meyersii CBS 8951</name>
    <dbReference type="NCBI Taxonomy" id="1266667"/>
    <lineage>
        <taxon>Eukaryota</taxon>
        <taxon>Fungi</taxon>
        <taxon>Dikarya</taxon>
        <taxon>Ascomycota</taxon>
        <taxon>Saccharomycotina</taxon>
        <taxon>Saccharomycetes</taxon>
        <taxon>Saccharomycetales</taxon>
        <taxon>Saccharomycetaceae</taxon>
        <taxon>Lachancea</taxon>
    </lineage>
</organism>
<feature type="compositionally biased region" description="Polar residues" evidence="1">
    <location>
        <begin position="330"/>
        <end position="349"/>
    </location>
</feature>
<feature type="region of interest" description="Disordered" evidence="1">
    <location>
        <begin position="610"/>
        <end position="642"/>
    </location>
</feature>
<dbReference type="Pfam" id="PF09994">
    <property type="entry name" value="T6SS_Tle1-like_cat"/>
    <property type="match status" value="1"/>
</dbReference>
<sequence>MDKYLTVLVMTGVNGKHNSGGDFGNIQRNGSVLGRVDEEVLGSRNIILCFDGTDGTFGPKPFSNVLKLYRMLDSSDENRQLCYYQPGIGTAITFDSSLNYNRKVTFNNVRNFVDSLFAFTITIHVCSAYMFLMKYYKKGDHIYMFGMSRGAFVARILAGMIERVGLLNKGLEDIISTAWKIYEKWEYAAQPFQPDYTTTLAEEFKKTFSRNYDIVITFQGCFDSVNSAGFLRDRHFPFTARSVIVQHVRHALSLDEHRGKFQQQNFLQLTRDGYLSPFWRSLGSKISGSTSSSLHTFSKNTSESGDRARKLNQATNSHGSHDSLLKSKASEANNETDSRPQESVATDSTSYRSTFCKSSLSHESLSPDIIEKWFPGDHADVGGGWIPDFDTKQYLSNITMRWMLAEAVKYGVLFEKNVINEFSEKYPAFGSFTALSHDMLNFKSRGTAETTPDTLADRKRSILLRIVKRIVRIGKFKVAWACGKGQRYGRRCNELLFRSCDFKCSNSSPTGSGSQRDMSMPSKAGRGNQPVWQIVAWWFVELVPVRRKVQDKDCRWRSAFVPNLGRQRELREDSDLHWSVFWRVLYYQDYRPSNLPQYAVDLLNEVEEPLDSQQQNQDGMPLKRFNGSRKRSRKNCSQRNNENYERVVAEARDVLQQWRTSFPHAVPDDLSDLLMRHPDL</sequence>
<dbReference type="PANTHER" id="PTHR33840">
    <property type="match status" value="1"/>
</dbReference>
<evidence type="ECO:0000259" key="3">
    <source>
        <dbReference type="Pfam" id="PF09994"/>
    </source>
</evidence>
<keyword evidence="2" id="KW-0812">Transmembrane</keyword>
<reference evidence="5" key="1">
    <citation type="submission" date="2016-03" db="EMBL/GenBank/DDBJ databases">
        <authorList>
            <person name="Devillers Hugo."/>
        </authorList>
    </citation>
    <scope>NUCLEOTIDE SEQUENCE [LARGE SCALE GENOMIC DNA]</scope>
</reference>
<feature type="compositionally biased region" description="Basic and acidic residues" evidence="1">
    <location>
        <begin position="319"/>
        <end position="329"/>
    </location>
</feature>
<feature type="compositionally biased region" description="Basic residues" evidence="1">
    <location>
        <begin position="626"/>
        <end position="636"/>
    </location>
</feature>
<accession>A0A1G4JLJ0</accession>